<sequence>MFLTKIDLDPERRLARKYLGSPQAMHAVVMKAASATSPVSDGGTGRVLWRVDQGAFGTSLFIASPAEPDTAQLVADAAPLGAQARVGDYEPFLNRLAAGQVWAFRLAANPSRSAPRGPGVRGKVYGHVTVEQQRQWFLTRASGHGFEPFAGSDNPGEESVVVVRRERPVFGRNDPHSQRRAQVTINRTVFEGLLRVTDAEALRTTLVSGLGRSKAYGCGLMTLARPQTA</sequence>
<dbReference type="Pfam" id="PF08798">
    <property type="entry name" value="CRISPR_assoc"/>
    <property type="match status" value="1"/>
</dbReference>
<reference evidence="1 2" key="1">
    <citation type="submission" date="2018-12" db="EMBL/GenBank/DDBJ databases">
        <authorList>
            <consortium name="Pathogen Informatics"/>
        </authorList>
    </citation>
    <scope>NUCLEOTIDE SEQUENCE [LARGE SCALE GENOMIC DNA]</scope>
    <source>
        <strain evidence="1 2">NCTC11923</strain>
    </source>
</reference>
<keyword evidence="2" id="KW-1185">Reference proteome</keyword>
<dbReference type="CDD" id="cd09727">
    <property type="entry name" value="Cas6_I-E"/>
    <property type="match status" value="1"/>
</dbReference>
<name>A0A3S4STK9_9ACTO</name>
<evidence type="ECO:0000313" key="1">
    <source>
        <dbReference type="EMBL" id="VEG74731.1"/>
    </source>
</evidence>
<gene>
    <name evidence="1" type="ORF">NCTC11923_01369</name>
</gene>
<dbReference type="RefSeq" id="WP_084501228.1">
    <property type="nucleotide sequence ID" value="NZ_CBCRWE010000074.1"/>
</dbReference>
<dbReference type="SMART" id="SM01101">
    <property type="entry name" value="CRISPR_assoc"/>
    <property type="match status" value="1"/>
</dbReference>
<accession>A0A3S4STK9</accession>
<organism evidence="1 2">
    <name type="scientific">Actinomyces slackii</name>
    <dbReference type="NCBI Taxonomy" id="52774"/>
    <lineage>
        <taxon>Bacteria</taxon>
        <taxon>Bacillati</taxon>
        <taxon>Actinomycetota</taxon>
        <taxon>Actinomycetes</taxon>
        <taxon>Actinomycetales</taxon>
        <taxon>Actinomycetaceae</taxon>
        <taxon>Actinomyces</taxon>
    </lineage>
</organism>
<dbReference type="NCBIfam" id="TIGR01907">
    <property type="entry name" value="casE_Cse3"/>
    <property type="match status" value="1"/>
</dbReference>
<dbReference type="InterPro" id="IPR010179">
    <property type="entry name" value="CRISPR-assoc_prot_Cse3"/>
</dbReference>
<dbReference type="KEGG" id="asla:NCTC11923_01369"/>
<dbReference type="EMBL" id="LR134363">
    <property type="protein sequence ID" value="VEG74731.1"/>
    <property type="molecule type" value="Genomic_DNA"/>
</dbReference>
<dbReference type="Gene3D" id="3.30.70.1210">
    <property type="entry name" value="Crispr-associated protein, domain 2"/>
    <property type="match status" value="1"/>
</dbReference>
<dbReference type="AlphaFoldDB" id="A0A3S4STK9"/>
<dbReference type="Proteomes" id="UP000276899">
    <property type="component" value="Chromosome"/>
</dbReference>
<dbReference type="SUPFAM" id="SSF117987">
    <property type="entry name" value="CRISPR-associated protein"/>
    <property type="match status" value="2"/>
</dbReference>
<dbReference type="Gene3D" id="3.30.70.1200">
    <property type="entry name" value="Crispr-associated protein, domain 1"/>
    <property type="match status" value="1"/>
</dbReference>
<dbReference type="STRING" id="1278298.GCA_000428685_02540"/>
<proteinExistence type="predicted"/>
<evidence type="ECO:0000313" key="2">
    <source>
        <dbReference type="Proteomes" id="UP000276899"/>
    </source>
</evidence>
<protein>
    <submittedName>
        <fullName evidence="1">CRISPR-associated protein Cas6/Cse3/CasE, subtype I-E/ECOLI</fullName>
    </submittedName>
</protein>